<dbReference type="KEGG" id="msd:MYSTI_00993"/>
<keyword evidence="2" id="KW-1185">Reference proteome</keyword>
<dbReference type="Proteomes" id="UP000011131">
    <property type="component" value="Chromosome"/>
</dbReference>
<dbReference type="AlphaFoldDB" id="L7U443"/>
<gene>
    <name evidence="1" type="ordered locus">MYSTI_00993</name>
</gene>
<accession>L7U443</accession>
<dbReference type="HOGENOM" id="CLU_423789_0_0_7"/>
<dbReference type="eggNOG" id="COG3468">
    <property type="taxonomic scope" value="Bacteria"/>
</dbReference>
<dbReference type="Gene3D" id="2.60.220.30">
    <property type="match status" value="1"/>
</dbReference>
<reference evidence="1 2" key="1">
    <citation type="journal article" date="2013" name="Genome Announc.">
        <title>Complete genome sequence of Myxococcus stipitatus strain DSM 14675, a fruiting myxobacterium.</title>
        <authorList>
            <person name="Huntley S."/>
            <person name="Kneip S."/>
            <person name="Treuner-Lange A."/>
            <person name="Sogaard-Andersen L."/>
        </authorList>
    </citation>
    <scope>NUCLEOTIDE SEQUENCE [LARGE SCALE GENOMIC DNA]</scope>
    <source>
        <strain evidence="2">DSM 14675 / JCM 12634 / Mx s8</strain>
    </source>
</reference>
<name>L7U443_MYXSD</name>
<evidence type="ECO:0000313" key="1">
    <source>
        <dbReference type="EMBL" id="AGC42342.1"/>
    </source>
</evidence>
<sequence length="646" mass="69294">MRPGRQRTALPRRGRVVVHEEGEDWGWRGGLLLLILVLLGACSGTEEQPGPPVEPPPPPESFTKEVGVEGGVLTLSDGATLTFPRDALESAVQVTLALSEESPPAELGRASRLYEFKPAGVVFNRPVTVSLPITGAATPPTLYWSTLDGSGYEPVGGVVENGHLVAKVVHFSKGFVGPSRGSRTVMGVSRTTWLTEHQIQSLPNDVERRGVSALVAGADGTFREYPGRGNSSNGVFSVPNVPREPFYLRVGTTYLLLGEGEGEGTGIDMGRTLAGRPDVVMPARASPLSFSVSGLVPWQRGDQLEFFSVGANSWFFYMEGQSRNPPAVGATSLSDMTVSSTDAGLIDGGQGDRGILAQLSRRTSTTGVPYSAMSRLVEFPAFAQVEGETTRLVGEMVPVETANSAAFRWRLRDFHRYTQDCIPNPERRHTLLVVQGLPYDNSRGMYSGSADYLLIATQRDDELLETGTLNYGSPLQGRWATSVLAHTVLEKNYQLPGTTRGVTLRAGMETIDDLDDAKAHPLASRLSPVRNPRVNGASLFEPATGVTPTPVVTWDAPALGTPRLYRVSVLQLRADAENVTRVDSVGSIYTRGRSITVPPGLMLPGHSYVLVITASLNETSTPSEPFRDSIPSASATVVGAMLEMAP</sequence>
<evidence type="ECO:0000313" key="2">
    <source>
        <dbReference type="Proteomes" id="UP000011131"/>
    </source>
</evidence>
<proteinExistence type="predicted"/>
<dbReference type="PATRIC" id="fig|1278073.3.peg.1035"/>
<organism evidence="1 2">
    <name type="scientific">Myxococcus stipitatus (strain DSM 14675 / JCM 12634 / Mx s8)</name>
    <dbReference type="NCBI Taxonomy" id="1278073"/>
    <lineage>
        <taxon>Bacteria</taxon>
        <taxon>Pseudomonadati</taxon>
        <taxon>Myxococcota</taxon>
        <taxon>Myxococcia</taxon>
        <taxon>Myxococcales</taxon>
        <taxon>Cystobacterineae</taxon>
        <taxon>Myxococcaceae</taxon>
        <taxon>Myxococcus</taxon>
    </lineage>
</organism>
<dbReference type="EMBL" id="CP004025">
    <property type="protein sequence ID" value="AGC42342.1"/>
    <property type="molecule type" value="Genomic_DNA"/>
</dbReference>
<protein>
    <submittedName>
        <fullName evidence="1">Uncharacterized protein</fullName>
    </submittedName>
</protein>